<name>A0ABY4KKP1_9PSED</name>
<dbReference type="EMBL" id="CP096208">
    <property type="protein sequence ID" value="UPQ81384.1"/>
    <property type="molecule type" value="Genomic_DNA"/>
</dbReference>
<gene>
    <name evidence="3" type="ORF">M0M42_13230</name>
</gene>
<dbReference type="Proteomes" id="UP000831189">
    <property type="component" value="Chromosome"/>
</dbReference>
<evidence type="ECO:0000256" key="2">
    <source>
        <dbReference type="SAM" id="SignalP"/>
    </source>
</evidence>
<accession>A0ABY4KKP1</accession>
<reference evidence="3 4" key="1">
    <citation type="submission" date="2022-04" db="EMBL/GenBank/DDBJ databases">
        <title>Pseudomonas knackmussii B09-2.</title>
        <authorList>
            <person name="Deng Y."/>
        </authorList>
    </citation>
    <scope>NUCLEOTIDE SEQUENCE [LARGE SCALE GENOMIC DNA]</scope>
    <source>
        <strain evidence="3 4">B09-2</strain>
    </source>
</reference>
<feature type="signal peptide" evidence="2">
    <location>
        <begin position="1"/>
        <end position="21"/>
    </location>
</feature>
<evidence type="ECO:0000313" key="4">
    <source>
        <dbReference type="Proteomes" id="UP000831189"/>
    </source>
</evidence>
<sequence>MKILKAIVIGSVLLGSTLTYAEDGYDRSIKMNEKFREDQKRIHGTEPAVKPADESKVKATSRDRANTDIKNETKAD</sequence>
<organism evidence="3 4">
    <name type="scientific">Pseudomonas knackmussii</name>
    <dbReference type="NCBI Taxonomy" id="65741"/>
    <lineage>
        <taxon>Bacteria</taxon>
        <taxon>Pseudomonadati</taxon>
        <taxon>Pseudomonadota</taxon>
        <taxon>Gammaproteobacteria</taxon>
        <taxon>Pseudomonadales</taxon>
        <taxon>Pseudomonadaceae</taxon>
        <taxon>Pseudomonas</taxon>
    </lineage>
</organism>
<feature type="compositionally biased region" description="Basic and acidic residues" evidence="1">
    <location>
        <begin position="51"/>
        <end position="76"/>
    </location>
</feature>
<keyword evidence="2" id="KW-0732">Signal</keyword>
<protein>
    <recommendedName>
        <fullName evidence="5">Secreted protein</fullName>
    </recommendedName>
</protein>
<evidence type="ECO:0000313" key="3">
    <source>
        <dbReference type="EMBL" id="UPQ81384.1"/>
    </source>
</evidence>
<feature type="chain" id="PRO_5047311863" description="Secreted protein" evidence="2">
    <location>
        <begin position="22"/>
        <end position="76"/>
    </location>
</feature>
<proteinExistence type="predicted"/>
<evidence type="ECO:0008006" key="5">
    <source>
        <dbReference type="Google" id="ProtNLM"/>
    </source>
</evidence>
<keyword evidence="4" id="KW-1185">Reference proteome</keyword>
<evidence type="ECO:0000256" key="1">
    <source>
        <dbReference type="SAM" id="MobiDB-lite"/>
    </source>
</evidence>
<feature type="region of interest" description="Disordered" evidence="1">
    <location>
        <begin position="36"/>
        <end position="76"/>
    </location>
</feature>